<dbReference type="Gene3D" id="2.40.30.10">
    <property type="entry name" value="Translation factors"/>
    <property type="match status" value="1"/>
</dbReference>
<dbReference type="Pfam" id="PF00667">
    <property type="entry name" value="FAD_binding_1"/>
    <property type="match status" value="1"/>
</dbReference>
<proteinExistence type="predicted"/>
<evidence type="ECO:0000256" key="9">
    <source>
        <dbReference type="ARBA" id="ARBA00023192"/>
    </source>
</evidence>
<dbReference type="PROSITE" id="PS51384">
    <property type="entry name" value="FAD_FR"/>
    <property type="match status" value="1"/>
</dbReference>
<evidence type="ECO:0000256" key="6">
    <source>
        <dbReference type="ARBA" id="ARBA00022827"/>
    </source>
</evidence>
<evidence type="ECO:0000256" key="10">
    <source>
        <dbReference type="ARBA" id="ARBA00052219"/>
    </source>
</evidence>
<dbReference type="PROSITE" id="PS50902">
    <property type="entry name" value="FLAVODOXIN_LIKE"/>
    <property type="match status" value="1"/>
</dbReference>
<dbReference type="PRINTS" id="PR00371">
    <property type="entry name" value="FPNCR"/>
</dbReference>
<dbReference type="AlphaFoldDB" id="A0A939SBC5"/>
<dbReference type="InterPro" id="IPR039261">
    <property type="entry name" value="FNR_nucleotide-bd"/>
</dbReference>
<dbReference type="PANTHER" id="PTHR19384">
    <property type="entry name" value="NITRIC OXIDE SYNTHASE-RELATED"/>
    <property type="match status" value="1"/>
</dbReference>
<dbReference type="PRINTS" id="PR00369">
    <property type="entry name" value="FLAVODOXIN"/>
</dbReference>
<evidence type="ECO:0000256" key="3">
    <source>
        <dbReference type="ARBA" id="ARBA00012604"/>
    </source>
</evidence>
<evidence type="ECO:0000259" key="11">
    <source>
        <dbReference type="PROSITE" id="PS50902"/>
    </source>
</evidence>
<dbReference type="SUPFAM" id="SSF52218">
    <property type="entry name" value="Flavoproteins"/>
    <property type="match status" value="1"/>
</dbReference>
<dbReference type="EMBL" id="JAGDYM010000005">
    <property type="protein sequence ID" value="MBO1901315.1"/>
    <property type="molecule type" value="Genomic_DNA"/>
</dbReference>
<dbReference type="GO" id="GO:0005829">
    <property type="term" value="C:cytosol"/>
    <property type="evidence" value="ECO:0007669"/>
    <property type="project" value="TreeGrafter"/>
</dbReference>
<evidence type="ECO:0000259" key="12">
    <source>
        <dbReference type="PROSITE" id="PS51384"/>
    </source>
</evidence>
<dbReference type="GO" id="GO:0050660">
    <property type="term" value="F:flavin adenine dinucleotide binding"/>
    <property type="evidence" value="ECO:0007669"/>
    <property type="project" value="TreeGrafter"/>
</dbReference>
<keyword evidence="9" id="KW-0198">Cysteine biosynthesis</keyword>
<evidence type="ECO:0000256" key="7">
    <source>
        <dbReference type="ARBA" id="ARBA00022857"/>
    </source>
</evidence>
<dbReference type="FunFam" id="3.40.50.80:FF:000001">
    <property type="entry name" value="NADPH--cytochrome P450 reductase 1"/>
    <property type="match status" value="1"/>
</dbReference>
<evidence type="ECO:0000256" key="2">
    <source>
        <dbReference type="ARBA" id="ARBA00001974"/>
    </source>
</evidence>
<dbReference type="SUPFAM" id="SSF63380">
    <property type="entry name" value="Riboflavin synthase domain-like"/>
    <property type="match status" value="1"/>
</dbReference>
<feature type="domain" description="Flavodoxin-like" evidence="11">
    <location>
        <begin position="38"/>
        <end position="176"/>
    </location>
</feature>
<dbReference type="InterPro" id="IPR017927">
    <property type="entry name" value="FAD-bd_FR_type"/>
</dbReference>
<dbReference type="PANTHER" id="PTHR19384:SF128">
    <property type="entry name" value="NADPH OXIDOREDUCTASE A"/>
    <property type="match status" value="1"/>
</dbReference>
<dbReference type="InterPro" id="IPR023173">
    <property type="entry name" value="NADPH_Cyt_P450_Rdtase_alpha"/>
</dbReference>
<dbReference type="GO" id="GO:0004783">
    <property type="term" value="F:sulfite reductase (NADPH) activity"/>
    <property type="evidence" value="ECO:0007669"/>
    <property type="project" value="UniProtKB-EC"/>
</dbReference>
<feature type="domain" description="FAD-binding FR-type" evidence="12">
    <location>
        <begin position="211"/>
        <end position="423"/>
    </location>
</feature>
<sequence length="572" mass="61737">MSVIDVDRTRSLRADRDDARDAAGAAASPAAIALPATLRILFGGEMGNAEIVADTAGEVLADHGQEAECVALNDQPVNELADLGVVLIVLATAGEGDMPYLAEKFWQELNADDSLSLEGLHYAVLALGDSGYTYFCGAGVSMDARLAELGATRIAERVDCDVNYEAPANEWIAARVEQLVRVPGDASGDEAGEAPPASSAHQLAAAQWTRDHPFSAKLLAARLLSGPGSAKEIRHYELDLAGSGIEHHPGDSLAIVPTNDPVAVQRFLEAAGVPGSARAEGETIHDLAEQRWELRFPSGALLEAVAERAPESELARALAAEGHAAGEEWIRDHGVCETLRLLPAPLTADELAAVMSPIRYRAYSIASSPRRCGDVVHLTVATQRNPADAPLPSGVGSGYLADRVRIGDEIRVFPLPNRAFRLPMSPESPIVMVGPGVGVAPFRAFLMDREQTPGRGPAWLFYGDQHEATDFSYREEWQAFLANGALTRLDTAFSRDQEHRIYVQDRMRERGAELFAWLRDGATFYVCGDGKRMAADVDAALNEIVAAELGVEQAAEFIETLHREKRYLRDVY</sequence>
<dbReference type="GO" id="GO:0010181">
    <property type="term" value="F:FMN binding"/>
    <property type="evidence" value="ECO:0007669"/>
    <property type="project" value="InterPro"/>
</dbReference>
<comment type="caution">
    <text evidence="13">The sequence shown here is derived from an EMBL/GenBank/DDBJ whole genome shotgun (WGS) entry which is preliminary data.</text>
</comment>
<evidence type="ECO:0000313" key="14">
    <source>
        <dbReference type="Proteomes" id="UP000664382"/>
    </source>
</evidence>
<keyword evidence="5" id="KW-0288">FMN</keyword>
<dbReference type="Pfam" id="PF00175">
    <property type="entry name" value="NAD_binding_1"/>
    <property type="match status" value="1"/>
</dbReference>
<dbReference type="InterPro" id="IPR029039">
    <property type="entry name" value="Flavoprotein-like_sf"/>
</dbReference>
<dbReference type="Gene3D" id="3.40.50.80">
    <property type="entry name" value="Nucleotide-binding domain of ferredoxin-NADP reductase (FNR) module"/>
    <property type="match status" value="1"/>
</dbReference>
<keyword evidence="7" id="KW-0521">NADP</keyword>
<dbReference type="InterPro" id="IPR008254">
    <property type="entry name" value="Flavodoxin/NO_synth"/>
</dbReference>
<dbReference type="RefSeq" id="WP_208096788.1">
    <property type="nucleotide sequence ID" value="NZ_JAGDYM010000005.1"/>
</dbReference>
<accession>A0A939SBC5</accession>
<evidence type="ECO:0000256" key="1">
    <source>
        <dbReference type="ARBA" id="ARBA00001917"/>
    </source>
</evidence>
<name>A0A939SBC5_9MICO</name>
<keyword evidence="14" id="KW-1185">Reference proteome</keyword>
<dbReference type="GO" id="GO:0019344">
    <property type="term" value="P:cysteine biosynthetic process"/>
    <property type="evidence" value="ECO:0007669"/>
    <property type="project" value="UniProtKB-KW"/>
</dbReference>
<keyword evidence="8" id="KW-0560">Oxidoreductase</keyword>
<dbReference type="Proteomes" id="UP000664382">
    <property type="component" value="Unassembled WGS sequence"/>
</dbReference>
<reference evidence="13" key="1">
    <citation type="submission" date="2021-03" db="EMBL/GenBank/DDBJ databases">
        <title>Leucobacter chromiisoli sp. nov., isolated from chromium-containing soil of chemical plant.</title>
        <authorList>
            <person name="Xu Z."/>
        </authorList>
    </citation>
    <scope>NUCLEOTIDE SEQUENCE</scope>
    <source>
        <strain evidence="13">S27</strain>
    </source>
</reference>
<evidence type="ECO:0000313" key="13">
    <source>
        <dbReference type="EMBL" id="MBO1901315.1"/>
    </source>
</evidence>
<keyword evidence="9" id="KW-0028">Amino-acid biosynthesis</keyword>
<dbReference type="InterPro" id="IPR003097">
    <property type="entry name" value="CysJ-like_FAD-binding"/>
</dbReference>
<keyword evidence="6" id="KW-0274">FAD</keyword>
<dbReference type="InterPro" id="IPR017938">
    <property type="entry name" value="Riboflavin_synthase-like_b-brl"/>
</dbReference>
<comment type="catalytic activity">
    <reaction evidence="10">
        <text>hydrogen sulfide + 3 NADP(+) + 3 H2O = sulfite + 3 NADPH + 4 H(+)</text>
        <dbReference type="Rhea" id="RHEA:13801"/>
        <dbReference type="ChEBI" id="CHEBI:15377"/>
        <dbReference type="ChEBI" id="CHEBI:15378"/>
        <dbReference type="ChEBI" id="CHEBI:17359"/>
        <dbReference type="ChEBI" id="CHEBI:29919"/>
        <dbReference type="ChEBI" id="CHEBI:57783"/>
        <dbReference type="ChEBI" id="CHEBI:58349"/>
        <dbReference type="EC" id="1.8.1.2"/>
    </reaction>
</comment>
<evidence type="ECO:0000256" key="5">
    <source>
        <dbReference type="ARBA" id="ARBA00022643"/>
    </source>
</evidence>
<dbReference type="EC" id="1.8.1.2" evidence="3"/>
<dbReference type="InterPro" id="IPR001433">
    <property type="entry name" value="OxRdtase_FAD/NAD-bd"/>
</dbReference>
<evidence type="ECO:0000256" key="4">
    <source>
        <dbReference type="ARBA" id="ARBA00022630"/>
    </source>
</evidence>
<evidence type="ECO:0000256" key="8">
    <source>
        <dbReference type="ARBA" id="ARBA00023002"/>
    </source>
</evidence>
<comment type="cofactor">
    <cofactor evidence="2">
        <name>FAD</name>
        <dbReference type="ChEBI" id="CHEBI:57692"/>
    </cofactor>
</comment>
<dbReference type="SUPFAM" id="SSF52343">
    <property type="entry name" value="Ferredoxin reductase-like, C-terminal NADP-linked domain"/>
    <property type="match status" value="1"/>
</dbReference>
<dbReference type="Gene3D" id="3.40.50.360">
    <property type="match status" value="1"/>
</dbReference>
<dbReference type="InterPro" id="IPR001094">
    <property type="entry name" value="Flavdoxin-like"/>
</dbReference>
<comment type="cofactor">
    <cofactor evidence="1">
        <name>FMN</name>
        <dbReference type="ChEBI" id="CHEBI:58210"/>
    </cofactor>
</comment>
<dbReference type="Gene3D" id="1.20.990.10">
    <property type="entry name" value="NADPH-cytochrome p450 Reductase, Chain A, domain 3"/>
    <property type="match status" value="1"/>
</dbReference>
<dbReference type="Pfam" id="PF00258">
    <property type="entry name" value="Flavodoxin_1"/>
    <property type="match status" value="1"/>
</dbReference>
<organism evidence="13 14">
    <name type="scientific">Leucobacter weissii</name>
    <dbReference type="NCBI Taxonomy" id="1983706"/>
    <lineage>
        <taxon>Bacteria</taxon>
        <taxon>Bacillati</taxon>
        <taxon>Actinomycetota</taxon>
        <taxon>Actinomycetes</taxon>
        <taxon>Micrococcales</taxon>
        <taxon>Microbacteriaceae</taxon>
        <taxon>Leucobacter</taxon>
    </lineage>
</organism>
<protein>
    <recommendedName>
        <fullName evidence="3">assimilatory sulfite reductase (NADPH)</fullName>
        <ecNumber evidence="3">1.8.1.2</ecNumber>
    </recommendedName>
</protein>
<gene>
    <name evidence="13" type="ORF">J4H92_05065</name>
</gene>
<keyword evidence="4" id="KW-0285">Flavoprotein</keyword>
<dbReference type="InterPro" id="IPR001709">
    <property type="entry name" value="Flavoprot_Pyr_Nucl_cyt_Rdtase"/>
</dbReference>